<reference evidence="2" key="1">
    <citation type="journal article" date="2019" name="Int. J. Syst. Evol. Microbiol.">
        <title>The Global Catalogue of Microorganisms (GCM) 10K type strain sequencing project: providing services to taxonomists for standard genome sequencing and annotation.</title>
        <authorList>
            <consortium name="The Broad Institute Genomics Platform"/>
            <consortium name="The Broad Institute Genome Sequencing Center for Infectious Disease"/>
            <person name="Wu L."/>
            <person name="Ma J."/>
        </authorList>
    </citation>
    <scope>NUCLEOTIDE SEQUENCE [LARGE SCALE GENOMIC DNA]</scope>
    <source>
        <strain evidence="2">KCTC 62195</strain>
    </source>
</reference>
<protein>
    <recommendedName>
        <fullName evidence="3">Phage tail protein</fullName>
    </recommendedName>
</protein>
<gene>
    <name evidence="1" type="ORF">ACFOJE_01695</name>
</gene>
<dbReference type="EMBL" id="JBHRSJ010000001">
    <property type="protein sequence ID" value="MFC2970929.1"/>
    <property type="molecule type" value="Genomic_DNA"/>
</dbReference>
<dbReference type="RefSeq" id="WP_377812495.1">
    <property type="nucleotide sequence ID" value="NZ_JBHRSJ010000001.1"/>
</dbReference>
<proteinExistence type="predicted"/>
<comment type="caution">
    <text evidence="1">The sequence shown here is derived from an EMBL/GenBank/DDBJ whole genome shotgun (WGS) entry which is preliminary data.</text>
</comment>
<evidence type="ECO:0000313" key="2">
    <source>
        <dbReference type="Proteomes" id="UP001595457"/>
    </source>
</evidence>
<evidence type="ECO:0000313" key="1">
    <source>
        <dbReference type="EMBL" id="MFC2970929.1"/>
    </source>
</evidence>
<dbReference type="Proteomes" id="UP001595457">
    <property type="component" value="Unassembled WGS sequence"/>
</dbReference>
<name>A0ABV7ANR3_9GAMM</name>
<accession>A0ABV7ANR3</accession>
<keyword evidence="2" id="KW-1185">Reference proteome</keyword>
<organism evidence="1 2">
    <name type="scientific">Azotobacter bryophylli</name>
    <dbReference type="NCBI Taxonomy" id="1986537"/>
    <lineage>
        <taxon>Bacteria</taxon>
        <taxon>Pseudomonadati</taxon>
        <taxon>Pseudomonadota</taxon>
        <taxon>Gammaproteobacteria</taxon>
        <taxon>Pseudomonadales</taxon>
        <taxon>Pseudomonadaceae</taxon>
        <taxon>Azotobacter</taxon>
    </lineage>
</organism>
<evidence type="ECO:0008006" key="3">
    <source>
        <dbReference type="Google" id="ProtNLM"/>
    </source>
</evidence>
<sequence>MQIIKPIDITEAVLVASNVPEDDYPLWSPATAYLVGDRCLRGRRIYEALLAHSGVDPGGVATNPATWLDLGMDNRWRMFDDQVGSLTRQAGAIAVALQPGTVINALALFNLQGRTVTVAMTDPNEGEVYRRTLSLVDAGVSDWYAWCFAPIGRRRDVVLLDLPAYGTAQLSVTVDNAGDPAACGHLVTGTQADLGVALYGTSVGITDYSRKDTDEFGNALVVERAYSKRAEFDLRLDTARVGAIQRLLASIRARPVVWIGEPSYEATVLFGFFKDFTLSISGPSLSDGTLTVEGLV</sequence>